<accession>A0ABX0RVH5</accession>
<dbReference type="EMBL" id="VWXC01000013">
    <property type="protein sequence ID" value="NIG20561.1"/>
    <property type="molecule type" value="Genomic_DNA"/>
</dbReference>
<name>A0ABX0RVH5_9GAMM</name>
<protein>
    <submittedName>
        <fullName evidence="2">Uncharacterized protein</fullName>
    </submittedName>
</protein>
<comment type="caution">
    <text evidence="2">The sequence shown here is derived from an EMBL/GenBank/DDBJ whole genome shotgun (WGS) entry which is preliminary data.</text>
</comment>
<feature type="region of interest" description="Disordered" evidence="1">
    <location>
        <begin position="1"/>
        <end position="47"/>
    </location>
</feature>
<keyword evidence="3" id="KW-1185">Reference proteome</keyword>
<evidence type="ECO:0000256" key="1">
    <source>
        <dbReference type="SAM" id="MobiDB-lite"/>
    </source>
</evidence>
<gene>
    <name evidence="2" type="ORF">F3J37_17950</name>
</gene>
<dbReference type="Proteomes" id="UP001515780">
    <property type="component" value="Unassembled WGS sequence"/>
</dbReference>
<evidence type="ECO:0000313" key="3">
    <source>
        <dbReference type="Proteomes" id="UP001515780"/>
    </source>
</evidence>
<organism evidence="2 3">
    <name type="scientific">Candidatus Pantoea communis</name>
    <dbReference type="NCBI Taxonomy" id="2608354"/>
    <lineage>
        <taxon>Bacteria</taxon>
        <taxon>Pseudomonadati</taxon>
        <taxon>Pseudomonadota</taxon>
        <taxon>Gammaproteobacteria</taxon>
        <taxon>Enterobacterales</taxon>
        <taxon>Erwiniaceae</taxon>
        <taxon>Pantoea</taxon>
    </lineage>
</organism>
<evidence type="ECO:0000313" key="2">
    <source>
        <dbReference type="EMBL" id="NIG20561.1"/>
    </source>
</evidence>
<reference evidence="2 3" key="1">
    <citation type="journal article" date="2019" name="bioRxiv">
        <title>Bacteria contribute to plant secondary compound degradation in a generalist herbivore system.</title>
        <authorList>
            <person name="Francoeur C.B."/>
            <person name="Khadempour L."/>
            <person name="Moreira-Soto R.D."/>
            <person name="Gotting K."/>
            <person name="Book A.J."/>
            <person name="Pinto-Tomas A.A."/>
            <person name="Keefover-Ring K."/>
            <person name="Currie C.R."/>
        </authorList>
    </citation>
    <scope>NUCLEOTIDE SEQUENCE [LARGE SCALE GENOMIC DNA]</scope>
    <source>
        <strain evidence="2">Al-1710</strain>
    </source>
</reference>
<sequence>MNAATAATPSSPVKTGIGMASHVSPVKPTSSGKSMSKTSPSNQPIGAGEQSALECVFCGTGLKSSEVYCCSGCADHLMESDPNFDMTGDDNGTG</sequence>
<feature type="compositionally biased region" description="Polar residues" evidence="1">
    <location>
        <begin position="1"/>
        <end position="13"/>
    </location>
</feature>
<feature type="compositionally biased region" description="Low complexity" evidence="1">
    <location>
        <begin position="27"/>
        <end position="41"/>
    </location>
</feature>
<proteinExistence type="predicted"/>
<dbReference type="RefSeq" id="WP_166934878.1">
    <property type="nucleotide sequence ID" value="NZ_VWXC01000013.1"/>
</dbReference>